<evidence type="ECO:0000313" key="2">
    <source>
        <dbReference type="Proteomes" id="UP000815325"/>
    </source>
</evidence>
<proteinExistence type="predicted"/>
<accession>A0ABQ7GQP1</accession>
<comment type="caution">
    <text evidence="1">The sequence shown here is derived from an EMBL/GenBank/DDBJ whole genome shotgun (WGS) entry which is preliminary data.</text>
</comment>
<keyword evidence="2" id="KW-1185">Reference proteome</keyword>
<protein>
    <recommendedName>
        <fullName evidence="3">Mitochondrial mRNA-processing protein COX24 C-terminal domain-containing protein</fullName>
    </recommendedName>
</protein>
<evidence type="ECO:0000313" key="1">
    <source>
        <dbReference type="EMBL" id="KAF5836923.1"/>
    </source>
</evidence>
<name>A0ABQ7GQP1_DUNSA</name>
<dbReference type="EMBL" id="MU069637">
    <property type="protein sequence ID" value="KAF5836923.1"/>
    <property type="molecule type" value="Genomic_DNA"/>
</dbReference>
<sequence length="217" mass="24472">MLPRIFRASSGAADSLLGGVLRSALAAPSTCSSSHIGAATQAWSQLNPLPFQGRSPQCPGAQTMSTAVSPTQKQRQLFAEMQSVRRMLLLQDPNFWHTEPYFWAHGAHLLPTGERSRHSNFTLSHGLWSPTDDELVDIIEAQASNATQQFPRGERGGVGRHRQLHSQETAAGPFHFLGWKFIQEPLEMKNLIKVWRRLKMKKHKIKKRRKANRYKNA</sequence>
<evidence type="ECO:0008006" key="3">
    <source>
        <dbReference type="Google" id="ProtNLM"/>
    </source>
</evidence>
<reference evidence="1" key="1">
    <citation type="submission" date="2017-08" db="EMBL/GenBank/DDBJ databases">
        <authorList>
            <person name="Polle J.E."/>
            <person name="Barry K."/>
            <person name="Cushman J."/>
            <person name="Schmutz J."/>
            <person name="Tran D."/>
            <person name="Hathwaick L.T."/>
            <person name="Yim W.C."/>
            <person name="Jenkins J."/>
            <person name="Mckie-Krisberg Z.M."/>
            <person name="Prochnik S."/>
            <person name="Lindquist E."/>
            <person name="Dockter R.B."/>
            <person name="Adam C."/>
            <person name="Molina H."/>
            <person name="Bunkerborg J."/>
            <person name="Jin E."/>
            <person name="Buchheim M."/>
            <person name="Magnuson J."/>
        </authorList>
    </citation>
    <scope>NUCLEOTIDE SEQUENCE</scope>
    <source>
        <strain evidence="1">CCAP 19/18</strain>
    </source>
</reference>
<organism evidence="1 2">
    <name type="scientific">Dunaliella salina</name>
    <name type="common">Green alga</name>
    <name type="synonym">Protococcus salinus</name>
    <dbReference type="NCBI Taxonomy" id="3046"/>
    <lineage>
        <taxon>Eukaryota</taxon>
        <taxon>Viridiplantae</taxon>
        <taxon>Chlorophyta</taxon>
        <taxon>core chlorophytes</taxon>
        <taxon>Chlorophyceae</taxon>
        <taxon>CS clade</taxon>
        <taxon>Chlamydomonadales</taxon>
        <taxon>Dunaliellaceae</taxon>
        <taxon>Dunaliella</taxon>
    </lineage>
</organism>
<dbReference type="Proteomes" id="UP000815325">
    <property type="component" value="Unassembled WGS sequence"/>
</dbReference>
<gene>
    <name evidence="1" type="ORF">DUNSADRAFT_5254</name>
</gene>